<keyword evidence="1 3" id="KW-0067">ATP-binding</keyword>
<accession>A0A8J7UVV9</accession>
<dbReference type="InterPro" id="IPR050168">
    <property type="entry name" value="AAA_ATPase_domain"/>
</dbReference>
<proteinExistence type="inferred from homology"/>
<dbReference type="Gene3D" id="1.10.8.60">
    <property type="match status" value="2"/>
</dbReference>
<keyword evidence="4" id="KW-1185">Reference proteome</keyword>
<dbReference type="SMART" id="SM00382">
    <property type="entry name" value="AAA"/>
    <property type="match status" value="2"/>
</dbReference>
<feature type="domain" description="AAA+ ATPase" evidence="2">
    <location>
        <begin position="462"/>
        <end position="595"/>
    </location>
</feature>
<dbReference type="Pfam" id="PF00004">
    <property type="entry name" value="AAA"/>
    <property type="match status" value="2"/>
</dbReference>
<dbReference type="Pfam" id="PF17862">
    <property type="entry name" value="AAA_lid_3"/>
    <property type="match status" value="1"/>
</dbReference>
<dbReference type="InterPro" id="IPR041569">
    <property type="entry name" value="AAA_lid_3"/>
</dbReference>
<dbReference type="GO" id="GO:0016887">
    <property type="term" value="F:ATP hydrolysis activity"/>
    <property type="evidence" value="ECO:0007669"/>
    <property type="project" value="InterPro"/>
</dbReference>
<dbReference type="RefSeq" id="WP_210512204.1">
    <property type="nucleotide sequence ID" value="NZ_JAFIDN010000007.1"/>
</dbReference>
<comment type="caution">
    <text evidence="3">The sequence shown here is derived from an EMBL/GenBank/DDBJ whole genome shotgun (WGS) entry which is preliminary data.</text>
</comment>
<sequence length="680" mass="74163">MKTLELKIKISDTEAGVAVNSKTIRSAGDPSWSFLQLYEISAGDVSYHTRITEAAPNNSQKQLYIDEATAHNLGLNDGQNTSIMLSKAPKATYIQVEEKKARDGKESKHELVPGIQVKIGQTYTYEQQAVTVTSCDPDGGYVADDTVIEVLGQRDGKPTPSRQKVGAKVGKSAEEGFSSLIGMHDVIEKIRSRILLPIQKPELVKQYLGSPLKGAILNGPYGVGKTALVRAIAKEAGIPLIQVSLTQALNPGNIYEIYKHASSEPNGAFVFFDEIDTVAPRDADGLLRLAVTAIQECMDGYKQYPGVVTLAATNHLGNVAEPLLRGGRFDEIIDLKLPDQNGRNELFKHFTKGLKIKKGIDYDRLASITSGYSGADIESVVKQTGSETLSKATHDDPGAFITQQSLETCLNSHAPTGERNMGVTNPKFSFDDLFGIERLVAEITPMLDLVSGKRRSTLSNVKNVPMLLYGPPGTGKTSFAQAIAKYLEVPFVARSAGSFKNKYVGESERNVRELFGLSRTYAPLVIFIDEIDALGSRRGSGDPHGDQLLNEFLSEMDGVAGNNGVYIIGATNRLEMLDEALLSRFSYQTEMALPTSDERQQLLEGLFGMLPDELVEINFAEIANSTRGWSHRDLAGMVNLCRMNYDLSKVKRFTTGYLKSLTGSDNSPTIPEPSTNGVHR</sequence>
<evidence type="ECO:0000259" key="2">
    <source>
        <dbReference type="SMART" id="SM00382"/>
    </source>
</evidence>
<evidence type="ECO:0000313" key="3">
    <source>
        <dbReference type="EMBL" id="MBP3192991.1"/>
    </source>
</evidence>
<gene>
    <name evidence="3" type="ORF">NATSA_09985</name>
</gene>
<organism evidence="3 4">
    <name type="scientific">Natronogracilivirga saccharolytica</name>
    <dbReference type="NCBI Taxonomy" id="2812953"/>
    <lineage>
        <taxon>Bacteria</taxon>
        <taxon>Pseudomonadati</taxon>
        <taxon>Balneolota</taxon>
        <taxon>Balneolia</taxon>
        <taxon>Balneolales</taxon>
        <taxon>Cyclonatronaceae</taxon>
        <taxon>Natronogracilivirga</taxon>
    </lineage>
</organism>
<dbReference type="PROSITE" id="PS00674">
    <property type="entry name" value="AAA"/>
    <property type="match status" value="1"/>
</dbReference>
<dbReference type="CDD" id="cd19481">
    <property type="entry name" value="RecA-like_protease"/>
    <property type="match status" value="1"/>
</dbReference>
<dbReference type="InterPro" id="IPR003960">
    <property type="entry name" value="ATPase_AAA_CS"/>
</dbReference>
<dbReference type="InterPro" id="IPR003959">
    <property type="entry name" value="ATPase_AAA_core"/>
</dbReference>
<reference evidence="3" key="1">
    <citation type="submission" date="2021-02" db="EMBL/GenBank/DDBJ databases">
        <title>Natronogracilivirga saccharolytica gen. nov. sp. nov. a new anaerobic, haloalkiliphilic carbohydrate-fermenting bacterium from soda lake and proposing of Cyclonatronumiaceae fam. nov. in the phylum Balneolaeota.</title>
        <authorList>
            <person name="Zhilina T.N."/>
            <person name="Sorokin D.Y."/>
            <person name="Zavarzina D.G."/>
            <person name="Toshchakov S.V."/>
            <person name="Kublanov I.V."/>
        </authorList>
    </citation>
    <scope>NUCLEOTIDE SEQUENCE</scope>
    <source>
        <strain evidence="3">Z-1702</strain>
    </source>
</reference>
<evidence type="ECO:0000313" key="4">
    <source>
        <dbReference type="Proteomes" id="UP000673975"/>
    </source>
</evidence>
<dbReference type="EMBL" id="JAFIDN010000007">
    <property type="protein sequence ID" value="MBP3192991.1"/>
    <property type="molecule type" value="Genomic_DNA"/>
</dbReference>
<name>A0A8J7UVV9_9BACT</name>
<dbReference type="Proteomes" id="UP000673975">
    <property type="component" value="Unassembled WGS sequence"/>
</dbReference>
<comment type="similarity">
    <text evidence="1">Belongs to the AAA ATPase family.</text>
</comment>
<protein>
    <submittedName>
        <fullName evidence="3">ATP-binding protein</fullName>
    </submittedName>
</protein>
<dbReference type="AlphaFoldDB" id="A0A8J7UVV9"/>
<dbReference type="InterPro" id="IPR027417">
    <property type="entry name" value="P-loop_NTPase"/>
</dbReference>
<dbReference type="InterPro" id="IPR003593">
    <property type="entry name" value="AAA+_ATPase"/>
</dbReference>
<dbReference type="Gene3D" id="3.40.50.300">
    <property type="entry name" value="P-loop containing nucleotide triphosphate hydrolases"/>
    <property type="match status" value="2"/>
</dbReference>
<feature type="domain" description="AAA+ ATPase" evidence="2">
    <location>
        <begin position="211"/>
        <end position="339"/>
    </location>
</feature>
<evidence type="ECO:0000256" key="1">
    <source>
        <dbReference type="RuleBase" id="RU003651"/>
    </source>
</evidence>
<dbReference type="PANTHER" id="PTHR23077">
    <property type="entry name" value="AAA-FAMILY ATPASE"/>
    <property type="match status" value="1"/>
</dbReference>
<dbReference type="SUPFAM" id="SSF52540">
    <property type="entry name" value="P-loop containing nucleoside triphosphate hydrolases"/>
    <property type="match status" value="2"/>
</dbReference>
<dbReference type="GO" id="GO:0005524">
    <property type="term" value="F:ATP binding"/>
    <property type="evidence" value="ECO:0007669"/>
    <property type="project" value="UniProtKB-KW"/>
</dbReference>
<keyword evidence="1" id="KW-0547">Nucleotide-binding</keyword>